<dbReference type="CDD" id="cd00569">
    <property type="entry name" value="HTH_Hin_like"/>
    <property type="match status" value="1"/>
</dbReference>
<comment type="similarity">
    <text evidence="1">Belongs to the site-specific recombinase resolvase family.</text>
</comment>
<sequence>MLIGYARVSTSKQDAASQREALLAAGVAEDRIYVDAGRTGRTMTGRIALEQALAAAREGDTFVVTKLDRLARSIRDFHDLADAITAKGVALQIGGQTYDPTSPMGRMFFSLLATFAEFESDLIRERTKEGMAIAKAKGRLRGRAPKLKPAQEAHALALLDAGEQTPAEVAELFGVSRTTLYRAKERRAAKGLASVEAVLPGVAVE</sequence>
<evidence type="ECO:0000256" key="3">
    <source>
        <dbReference type="ARBA" id="ARBA00023125"/>
    </source>
</evidence>
<dbReference type="Gene3D" id="3.40.50.1390">
    <property type="entry name" value="Resolvase, N-terminal catalytic domain"/>
    <property type="match status" value="1"/>
</dbReference>
<dbReference type="InterPro" id="IPR036162">
    <property type="entry name" value="Resolvase-like_N_sf"/>
</dbReference>
<reference evidence="8 9" key="1">
    <citation type="journal article" date="2014" name="Int. J. Syst. Evol. Microbiol.">
        <title>Complete genome sequence of Corynebacterium casei LMG S-19264T (=DSM 44701T), isolated from a smear-ripened cheese.</title>
        <authorList>
            <consortium name="US DOE Joint Genome Institute (JGI-PGF)"/>
            <person name="Walter F."/>
            <person name="Albersmeier A."/>
            <person name="Kalinowski J."/>
            <person name="Ruckert C."/>
        </authorList>
    </citation>
    <scope>NUCLEOTIDE SEQUENCE [LARGE SCALE GENOMIC DNA]</scope>
    <source>
        <strain evidence="8 9">NBRC 112289</strain>
    </source>
</reference>
<feature type="active site" description="O-(5'-phospho-DNA)-serine intermediate" evidence="5 6">
    <location>
        <position position="9"/>
    </location>
</feature>
<name>A0AA37ULP7_9MICO</name>
<dbReference type="Pfam" id="PF00239">
    <property type="entry name" value="Resolvase"/>
    <property type="match status" value="1"/>
</dbReference>
<dbReference type="InterPro" id="IPR006118">
    <property type="entry name" value="Recombinase_CS"/>
</dbReference>
<dbReference type="RefSeq" id="WP_284232475.1">
    <property type="nucleotide sequence ID" value="NZ_BSUL01000001.1"/>
</dbReference>
<dbReference type="Pfam" id="PF02796">
    <property type="entry name" value="HTH_7"/>
    <property type="match status" value="1"/>
</dbReference>
<keyword evidence="3" id="KW-0238">DNA-binding</keyword>
<keyword evidence="9" id="KW-1185">Reference proteome</keyword>
<dbReference type="PANTHER" id="PTHR30461:SF2">
    <property type="entry name" value="SERINE RECOMBINASE PINE-RELATED"/>
    <property type="match status" value="1"/>
</dbReference>
<dbReference type="PROSITE" id="PS00398">
    <property type="entry name" value="RECOMBINASES_2"/>
    <property type="match status" value="1"/>
</dbReference>
<dbReference type="AlphaFoldDB" id="A0AA37ULP7"/>
<dbReference type="InterPro" id="IPR006120">
    <property type="entry name" value="Resolvase_HTH_dom"/>
</dbReference>
<dbReference type="EMBL" id="BSUL01000001">
    <property type="protein sequence ID" value="GMA28880.1"/>
    <property type="molecule type" value="Genomic_DNA"/>
</dbReference>
<dbReference type="Proteomes" id="UP001157160">
    <property type="component" value="Unassembled WGS sequence"/>
</dbReference>
<dbReference type="GO" id="GO:0003677">
    <property type="term" value="F:DNA binding"/>
    <property type="evidence" value="ECO:0007669"/>
    <property type="project" value="UniProtKB-KW"/>
</dbReference>
<protein>
    <submittedName>
        <fullName evidence="8">DNA invertase</fullName>
    </submittedName>
</protein>
<organism evidence="8 9">
    <name type="scientific">Arenivirga flava</name>
    <dbReference type="NCBI Taxonomy" id="1930060"/>
    <lineage>
        <taxon>Bacteria</taxon>
        <taxon>Bacillati</taxon>
        <taxon>Actinomycetota</taxon>
        <taxon>Actinomycetes</taxon>
        <taxon>Micrococcales</taxon>
        <taxon>Microbacteriaceae</taxon>
        <taxon>Arenivirga</taxon>
    </lineage>
</organism>
<dbReference type="Gene3D" id="1.10.10.60">
    <property type="entry name" value="Homeodomain-like"/>
    <property type="match status" value="1"/>
</dbReference>
<dbReference type="InterPro" id="IPR050639">
    <property type="entry name" value="SSR_resolvase"/>
</dbReference>
<dbReference type="PROSITE" id="PS00397">
    <property type="entry name" value="RECOMBINASES_1"/>
    <property type="match status" value="1"/>
</dbReference>
<evidence type="ECO:0000256" key="2">
    <source>
        <dbReference type="ARBA" id="ARBA00022908"/>
    </source>
</evidence>
<evidence type="ECO:0000256" key="5">
    <source>
        <dbReference type="PIRSR" id="PIRSR606118-50"/>
    </source>
</evidence>
<dbReference type="PROSITE" id="PS51736">
    <property type="entry name" value="RECOMBINASES_3"/>
    <property type="match status" value="1"/>
</dbReference>
<dbReference type="GO" id="GO:0000150">
    <property type="term" value="F:DNA strand exchange activity"/>
    <property type="evidence" value="ECO:0007669"/>
    <property type="project" value="InterPro"/>
</dbReference>
<dbReference type="PANTHER" id="PTHR30461">
    <property type="entry name" value="DNA-INVERTASE FROM LAMBDOID PROPHAGE"/>
    <property type="match status" value="1"/>
</dbReference>
<feature type="domain" description="Resolvase/invertase-type recombinase catalytic" evidence="7">
    <location>
        <begin position="1"/>
        <end position="138"/>
    </location>
</feature>
<accession>A0AA37ULP7</accession>
<dbReference type="InterPro" id="IPR006119">
    <property type="entry name" value="Resolv_N"/>
</dbReference>
<evidence type="ECO:0000256" key="6">
    <source>
        <dbReference type="PROSITE-ProRule" id="PRU10137"/>
    </source>
</evidence>
<dbReference type="CDD" id="cd03768">
    <property type="entry name" value="SR_ResInv"/>
    <property type="match status" value="1"/>
</dbReference>
<keyword evidence="4" id="KW-0233">DNA recombination</keyword>
<evidence type="ECO:0000313" key="9">
    <source>
        <dbReference type="Proteomes" id="UP001157160"/>
    </source>
</evidence>
<evidence type="ECO:0000259" key="7">
    <source>
        <dbReference type="PROSITE" id="PS51736"/>
    </source>
</evidence>
<dbReference type="SUPFAM" id="SSF46689">
    <property type="entry name" value="Homeodomain-like"/>
    <property type="match status" value="1"/>
</dbReference>
<gene>
    <name evidence="8" type="ORF">GCM10025874_21330</name>
</gene>
<dbReference type="SMART" id="SM00857">
    <property type="entry name" value="Resolvase"/>
    <property type="match status" value="1"/>
</dbReference>
<dbReference type="InterPro" id="IPR009057">
    <property type="entry name" value="Homeodomain-like_sf"/>
</dbReference>
<proteinExistence type="inferred from homology"/>
<dbReference type="SUPFAM" id="SSF53041">
    <property type="entry name" value="Resolvase-like"/>
    <property type="match status" value="1"/>
</dbReference>
<comment type="caution">
    <text evidence="8">The sequence shown here is derived from an EMBL/GenBank/DDBJ whole genome shotgun (WGS) entry which is preliminary data.</text>
</comment>
<keyword evidence="2" id="KW-0229">DNA integration</keyword>
<evidence type="ECO:0000256" key="4">
    <source>
        <dbReference type="ARBA" id="ARBA00023172"/>
    </source>
</evidence>
<dbReference type="GO" id="GO:0015074">
    <property type="term" value="P:DNA integration"/>
    <property type="evidence" value="ECO:0007669"/>
    <property type="project" value="UniProtKB-KW"/>
</dbReference>
<evidence type="ECO:0000256" key="1">
    <source>
        <dbReference type="ARBA" id="ARBA00009913"/>
    </source>
</evidence>
<evidence type="ECO:0000313" key="8">
    <source>
        <dbReference type="EMBL" id="GMA28880.1"/>
    </source>
</evidence>